<dbReference type="eggNOG" id="COG0204">
    <property type="taxonomic scope" value="Bacteria"/>
</dbReference>
<accession>F8B6E6</accession>
<dbReference type="HOGENOM" id="CLU_060922_0_0_11"/>
<dbReference type="SUPFAM" id="SSF69593">
    <property type="entry name" value="Glycerol-3-phosphate (1)-acyltransferase"/>
    <property type="match status" value="1"/>
</dbReference>
<keyword evidence="2 5" id="KW-0012">Acyltransferase</keyword>
<evidence type="ECO:0000313" key="6">
    <source>
        <dbReference type="Proteomes" id="UP000001549"/>
    </source>
</evidence>
<dbReference type="CDD" id="cd07989">
    <property type="entry name" value="LPLAT_AGPAT-like"/>
    <property type="match status" value="1"/>
</dbReference>
<dbReference type="EMBL" id="CP002801">
    <property type="protein sequence ID" value="AEH09242.1"/>
    <property type="molecule type" value="Genomic_DNA"/>
</dbReference>
<dbReference type="PANTHER" id="PTHR10434">
    <property type="entry name" value="1-ACYL-SN-GLYCEROL-3-PHOSPHATE ACYLTRANSFERASE"/>
    <property type="match status" value="1"/>
</dbReference>
<evidence type="ECO:0000259" key="4">
    <source>
        <dbReference type="SMART" id="SM00563"/>
    </source>
</evidence>
<dbReference type="SMART" id="SM00563">
    <property type="entry name" value="PlsC"/>
    <property type="match status" value="1"/>
</dbReference>
<feature type="region of interest" description="Disordered" evidence="3">
    <location>
        <begin position="342"/>
        <end position="383"/>
    </location>
</feature>
<feature type="domain" description="Phospholipid/glycerol acyltransferase" evidence="4">
    <location>
        <begin position="173"/>
        <end position="283"/>
    </location>
</feature>
<feature type="compositionally biased region" description="Low complexity" evidence="3">
    <location>
        <begin position="83"/>
        <end position="110"/>
    </location>
</feature>
<keyword evidence="6" id="KW-1185">Reference proteome</keyword>
<evidence type="ECO:0000313" key="5">
    <source>
        <dbReference type="EMBL" id="AEH09242.1"/>
    </source>
</evidence>
<evidence type="ECO:0000256" key="2">
    <source>
        <dbReference type="ARBA" id="ARBA00023315"/>
    </source>
</evidence>
<name>F8B6E6_9ACTN</name>
<dbReference type="Pfam" id="PF01553">
    <property type="entry name" value="Acyltransferase"/>
    <property type="match status" value="1"/>
</dbReference>
<dbReference type="AlphaFoldDB" id="F8B6E6"/>
<keyword evidence="1 5" id="KW-0808">Transferase</keyword>
<sequence>MTTIEDPRDGAPRASVASATGVPATSTPATGGPRDDASRGDASATGGVRGDAPKGDALAGAQGGVAPGGASNGDVSETDDAQADVPRGDAPAAGAVRGDAARGVGSVAGAPRGGGGPGGGRPSTAVSRRAAASRPYNDILHTVLKPLFRLILNRVVMRLTAEGLDRVPPTGPLIFASNHSSLLDGPLVVIEAPRTVRCLVKSELYTGILGRLLLLSGQIPINRGRPDRFALHTALDELSRGGAIGVFPEGTRGSGEVETVQHGIAYLAVHGRCPIVPVACVDTGQVLPRGAYWPRRSVHARMVFGHPFEVEIPANPRSRKALAEVAEGIRVRLADHLAQARLTPAPLPAPAAPPARRPGPRWAARVSRRPRRGGPGPTGSGRR</sequence>
<dbReference type="GO" id="GO:0006654">
    <property type="term" value="P:phosphatidic acid biosynthetic process"/>
    <property type="evidence" value="ECO:0007669"/>
    <property type="project" value="TreeGrafter"/>
</dbReference>
<feature type="region of interest" description="Disordered" evidence="3">
    <location>
        <begin position="1"/>
        <end position="129"/>
    </location>
</feature>
<dbReference type="KEGG" id="fsy:FsymDg_1795"/>
<protein>
    <submittedName>
        <fullName evidence="5">Phospholipid/glycerol acyltransferase</fullName>
    </submittedName>
</protein>
<gene>
    <name evidence="5" type="ordered locus">FsymDg_1795</name>
</gene>
<dbReference type="STRING" id="656024.FsymDg_1795"/>
<dbReference type="InterPro" id="IPR002123">
    <property type="entry name" value="Plipid/glycerol_acylTrfase"/>
</dbReference>
<reference evidence="5 6" key="1">
    <citation type="submission" date="2011-05" db="EMBL/GenBank/DDBJ databases">
        <title>Complete sequence of chromosome of Frankia symbiont of Datisca glomerata.</title>
        <authorList>
            <consortium name="US DOE Joint Genome Institute"/>
            <person name="Lucas S."/>
            <person name="Han J."/>
            <person name="Lapidus A."/>
            <person name="Cheng J.-F."/>
            <person name="Goodwin L."/>
            <person name="Pitluck S."/>
            <person name="Peters L."/>
            <person name="Mikhailova N."/>
            <person name="Chertkov O."/>
            <person name="Teshima H."/>
            <person name="Han C."/>
            <person name="Tapia R."/>
            <person name="Land M."/>
            <person name="Hauser L."/>
            <person name="Kyrpides N."/>
            <person name="Ivanova N."/>
            <person name="Pagani I."/>
            <person name="Berry A."/>
            <person name="Pawlowski K."/>
            <person name="Persson T."/>
            <person name="Vanden Heuvel B."/>
            <person name="Benson D."/>
            <person name="Woyke T."/>
        </authorList>
    </citation>
    <scope>NUCLEOTIDE SEQUENCE [LARGE SCALE GENOMIC DNA]</scope>
    <source>
        <strain evidence="6">4085684</strain>
    </source>
</reference>
<dbReference type="Proteomes" id="UP000001549">
    <property type="component" value="Chromosome"/>
</dbReference>
<dbReference type="PANTHER" id="PTHR10434:SF11">
    <property type="entry name" value="1-ACYL-SN-GLYCEROL-3-PHOSPHATE ACYLTRANSFERASE"/>
    <property type="match status" value="1"/>
</dbReference>
<proteinExistence type="predicted"/>
<organism evidence="5 6">
    <name type="scientific">Candidatus Protofrankia datiscae</name>
    <dbReference type="NCBI Taxonomy" id="2716812"/>
    <lineage>
        <taxon>Bacteria</taxon>
        <taxon>Bacillati</taxon>
        <taxon>Actinomycetota</taxon>
        <taxon>Actinomycetes</taxon>
        <taxon>Frankiales</taxon>
        <taxon>Frankiaceae</taxon>
        <taxon>Protofrankia</taxon>
    </lineage>
</organism>
<dbReference type="RefSeq" id="WP_013873192.1">
    <property type="nucleotide sequence ID" value="NC_015656.1"/>
</dbReference>
<feature type="compositionally biased region" description="Pro residues" evidence="3">
    <location>
        <begin position="345"/>
        <end position="357"/>
    </location>
</feature>
<dbReference type="GO" id="GO:0003841">
    <property type="term" value="F:1-acylglycerol-3-phosphate O-acyltransferase activity"/>
    <property type="evidence" value="ECO:0007669"/>
    <property type="project" value="TreeGrafter"/>
</dbReference>
<feature type="compositionally biased region" description="Basic and acidic residues" evidence="3">
    <location>
        <begin position="1"/>
        <end position="11"/>
    </location>
</feature>
<evidence type="ECO:0000256" key="1">
    <source>
        <dbReference type="ARBA" id="ARBA00022679"/>
    </source>
</evidence>
<feature type="compositionally biased region" description="Gly residues" evidence="3">
    <location>
        <begin position="111"/>
        <end position="121"/>
    </location>
</feature>
<evidence type="ECO:0000256" key="3">
    <source>
        <dbReference type="SAM" id="MobiDB-lite"/>
    </source>
</evidence>
<feature type="compositionally biased region" description="Gly residues" evidence="3">
    <location>
        <begin position="373"/>
        <end position="383"/>
    </location>
</feature>
<feature type="compositionally biased region" description="Gly residues" evidence="3">
    <location>
        <begin position="61"/>
        <end position="71"/>
    </location>
</feature>